<dbReference type="InterPro" id="IPR003740">
    <property type="entry name" value="YitT"/>
</dbReference>
<keyword evidence="2" id="KW-1003">Cell membrane</keyword>
<feature type="transmembrane region" description="Helical" evidence="6">
    <location>
        <begin position="172"/>
        <end position="191"/>
    </location>
</feature>
<reference evidence="8" key="1">
    <citation type="journal article" date="2019" name="Int. J. Syst. Evol. Microbiol.">
        <title>The Global Catalogue of Microorganisms (GCM) 10K type strain sequencing project: providing services to taxonomists for standard genome sequencing and annotation.</title>
        <authorList>
            <consortium name="The Broad Institute Genomics Platform"/>
            <consortium name="The Broad Institute Genome Sequencing Center for Infectious Disease"/>
            <person name="Wu L."/>
            <person name="Ma J."/>
        </authorList>
    </citation>
    <scope>NUCLEOTIDE SEQUENCE [LARGE SCALE GENOMIC DNA]</scope>
    <source>
        <strain evidence="8">TISTR 1827</strain>
    </source>
</reference>
<comment type="subcellular location">
    <subcellularLocation>
        <location evidence="1">Cell membrane</location>
        <topology evidence="1">Multi-pass membrane protein</topology>
    </subcellularLocation>
</comment>
<keyword evidence="3 6" id="KW-0812">Transmembrane</keyword>
<keyword evidence="4 6" id="KW-1133">Transmembrane helix</keyword>
<dbReference type="PANTHER" id="PTHR33545:SF5">
    <property type="entry name" value="UPF0750 MEMBRANE PROTEIN YITT"/>
    <property type="match status" value="1"/>
</dbReference>
<organism evidence="7 8">
    <name type="scientific">Paenibacillus thailandensis</name>
    <dbReference type="NCBI Taxonomy" id="393250"/>
    <lineage>
        <taxon>Bacteria</taxon>
        <taxon>Bacillati</taxon>
        <taxon>Bacillota</taxon>
        <taxon>Bacilli</taxon>
        <taxon>Bacillales</taxon>
        <taxon>Paenibacillaceae</taxon>
        <taxon>Paenibacillus</taxon>
    </lineage>
</organism>
<accession>A0ABW5QUR8</accession>
<evidence type="ECO:0000313" key="7">
    <source>
        <dbReference type="EMBL" id="MFD2659830.1"/>
    </source>
</evidence>
<keyword evidence="8" id="KW-1185">Reference proteome</keyword>
<evidence type="ECO:0000256" key="6">
    <source>
        <dbReference type="SAM" id="Phobius"/>
    </source>
</evidence>
<comment type="caution">
    <text evidence="7">The sequence shown here is derived from an EMBL/GenBank/DDBJ whole genome shotgun (WGS) entry which is preliminary data.</text>
</comment>
<evidence type="ECO:0000256" key="5">
    <source>
        <dbReference type="ARBA" id="ARBA00023136"/>
    </source>
</evidence>
<evidence type="ECO:0000256" key="1">
    <source>
        <dbReference type="ARBA" id="ARBA00004651"/>
    </source>
</evidence>
<feature type="transmembrane region" description="Helical" evidence="6">
    <location>
        <begin position="105"/>
        <end position="124"/>
    </location>
</feature>
<dbReference type="Proteomes" id="UP001597493">
    <property type="component" value="Unassembled WGS sequence"/>
</dbReference>
<dbReference type="InterPro" id="IPR051461">
    <property type="entry name" value="UPF0750_membrane"/>
</dbReference>
<evidence type="ECO:0000256" key="2">
    <source>
        <dbReference type="ARBA" id="ARBA00022475"/>
    </source>
</evidence>
<feature type="transmembrane region" description="Helical" evidence="6">
    <location>
        <begin position="45"/>
        <end position="65"/>
    </location>
</feature>
<evidence type="ECO:0000256" key="3">
    <source>
        <dbReference type="ARBA" id="ARBA00022692"/>
    </source>
</evidence>
<feature type="transmembrane region" description="Helical" evidence="6">
    <location>
        <begin position="7"/>
        <end position="25"/>
    </location>
</feature>
<evidence type="ECO:0000256" key="4">
    <source>
        <dbReference type="ARBA" id="ARBA00022989"/>
    </source>
</evidence>
<dbReference type="EMBL" id="JBHUMY010000006">
    <property type="protein sequence ID" value="MFD2659830.1"/>
    <property type="molecule type" value="Genomic_DNA"/>
</dbReference>
<keyword evidence="5 6" id="KW-0472">Membrane</keyword>
<protein>
    <submittedName>
        <fullName evidence="7">YitT family protein</fullName>
    </submittedName>
</protein>
<sequence length="197" mass="21217">MFSVRKVIAVVIGSVLCSVGINFFLTPLRVLDGGLIGIALICNYLFKMKVGLVMLLCSLPIFVLAWRRSKDLVLNSINGLLLSSYAIDILAPYQYHFLYYIEWTPYTRAVLGGAIIGTGIGIMARYGTSTGGTDLLAHIIARYVPLNIGVIILLTDAFVVGIGSLLLEEETLLMSMLTITAGGVATSLCTLSSGNRH</sequence>
<dbReference type="RefSeq" id="WP_379270509.1">
    <property type="nucleotide sequence ID" value="NZ_JBHUGT010000015.1"/>
</dbReference>
<proteinExistence type="predicted"/>
<name>A0ABW5QUR8_9BACL</name>
<dbReference type="Pfam" id="PF02588">
    <property type="entry name" value="YitT_membrane"/>
    <property type="match status" value="1"/>
</dbReference>
<feature type="transmembrane region" description="Helical" evidence="6">
    <location>
        <begin position="72"/>
        <end position="93"/>
    </location>
</feature>
<evidence type="ECO:0000313" key="8">
    <source>
        <dbReference type="Proteomes" id="UP001597493"/>
    </source>
</evidence>
<feature type="transmembrane region" description="Helical" evidence="6">
    <location>
        <begin position="144"/>
        <end position="166"/>
    </location>
</feature>
<dbReference type="PANTHER" id="PTHR33545">
    <property type="entry name" value="UPF0750 MEMBRANE PROTEIN YITT-RELATED"/>
    <property type="match status" value="1"/>
</dbReference>
<gene>
    <name evidence="7" type="ORF">ACFSW5_06050</name>
</gene>